<sequence length="231" mass="25851">MTKINSLKNNYPTIAILTNTMATPFTEGIIFGAADFAKQHNYNILCFSGSKFAKHTPTDMSRHRIFELIDLDLIDGIIIPIGSLSRFISREEHASFLSKFSGIPIITINSDVPGYIDIGFSAQKGMFDLVAHLHNDHSVRRFAFAGITGTHRSTQLKKQSFIDALQDHNIKFDEKFLITSAMYRNAPLDGLEELFNCKRNSWPQAIVSATSSIAKDIISKLSLQNIRAPKM</sequence>
<dbReference type="PANTHER" id="PTHR30146:SF24">
    <property type="entry name" value="XYLOSE OPERON REGULATORY PROTEIN"/>
    <property type="match status" value="1"/>
</dbReference>
<reference evidence="1 2" key="1">
    <citation type="submission" date="2022-10" db="EMBL/GenBank/DDBJ databases">
        <title>Marinomonas transparenta sp. nov. and Marinomonas sargassi sp. nov., isolated from marine alga (Sargassum natans (L.) Gaillon).</title>
        <authorList>
            <person name="Wang Y."/>
        </authorList>
    </citation>
    <scope>NUCLEOTIDE SEQUENCE [LARGE SCALE GENOMIC DNA]</scope>
    <source>
        <strain evidence="1 2">C2222</strain>
    </source>
</reference>
<dbReference type="InterPro" id="IPR028082">
    <property type="entry name" value="Peripla_BP_I"/>
</dbReference>
<dbReference type="Gene3D" id="3.40.50.2300">
    <property type="match status" value="2"/>
</dbReference>
<keyword evidence="2" id="KW-1185">Reference proteome</keyword>
<evidence type="ECO:0000313" key="2">
    <source>
        <dbReference type="Proteomes" id="UP001209713"/>
    </source>
</evidence>
<dbReference type="SUPFAM" id="SSF53822">
    <property type="entry name" value="Periplasmic binding protein-like I"/>
    <property type="match status" value="1"/>
</dbReference>
<organism evidence="1 2">
    <name type="scientific">Marinomonas sargassi</name>
    <dbReference type="NCBI Taxonomy" id="2984494"/>
    <lineage>
        <taxon>Bacteria</taxon>
        <taxon>Pseudomonadati</taxon>
        <taxon>Pseudomonadota</taxon>
        <taxon>Gammaproteobacteria</taxon>
        <taxon>Oceanospirillales</taxon>
        <taxon>Oceanospirillaceae</taxon>
        <taxon>Marinomonas</taxon>
    </lineage>
</organism>
<name>A0ABT2YTM7_9GAMM</name>
<comment type="caution">
    <text evidence="1">The sequence shown here is derived from an EMBL/GenBank/DDBJ whole genome shotgun (WGS) entry which is preliminary data.</text>
</comment>
<accession>A0ABT2YTM7</accession>
<dbReference type="RefSeq" id="WP_263530338.1">
    <property type="nucleotide sequence ID" value="NZ_JAOVZB010000003.1"/>
</dbReference>
<dbReference type="Proteomes" id="UP001209713">
    <property type="component" value="Unassembled WGS sequence"/>
</dbReference>
<proteinExistence type="predicted"/>
<gene>
    <name evidence="1" type="ORF">OFY17_08710</name>
</gene>
<evidence type="ECO:0000313" key="1">
    <source>
        <dbReference type="EMBL" id="MCV2402959.1"/>
    </source>
</evidence>
<dbReference type="EMBL" id="JAOVZB010000003">
    <property type="protein sequence ID" value="MCV2402959.1"/>
    <property type="molecule type" value="Genomic_DNA"/>
</dbReference>
<evidence type="ECO:0008006" key="3">
    <source>
        <dbReference type="Google" id="ProtNLM"/>
    </source>
</evidence>
<protein>
    <recommendedName>
        <fullName evidence="3">LacI family transcriptional regulator</fullName>
    </recommendedName>
</protein>
<dbReference type="PANTHER" id="PTHR30146">
    <property type="entry name" value="LACI-RELATED TRANSCRIPTIONAL REPRESSOR"/>
    <property type="match status" value="1"/>
</dbReference>